<name>A0A9P1DEK3_9DINO</name>
<feature type="compositionally biased region" description="Basic and acidic residues" evidence="2">
    <location>
        <begin position="561"/>
        <end position="591"/>
    </location>
</feature>
<evidence type="ECO:0000256" key="2">
    <source>
        <dbReference type="SAM" id="MobiDB-lite"/>
    </source>
</evidence>
<dbReference type="EMBL" id="CAMXCT030004383">
    <property type="protein sequence ID" value="CAL4796108.1"/>
    <property type="molecule type" value="Genomic_DNA"/>
</dbReference>
<feature type="domain" description="SbsA Ig-like" evidence="4">
    <location>
        <begin position="303"/>
        <end position="422"/>
    </location>
</feature>
<gene>
    <name evidence="5" type="ORF">C1SCF055_LOCUS34202</name>
</gene>
<dbReference type="InterPro" id="IPR032812">
    <property type="entry name" value="SbsA_Ig"/>
</dbReference>
<evidence type="ECO:0000313" key="7">
    <source>
        <dbReference type="Proteomes" id="UP001152797"/>
    </source>
</evidence>
<dbReference type="OrthoDB" id="411814at2759"/>
<comment type="caution">
    <text evidence="5">The sequence shown here is derived from an EMBL/GenBank/DDBJ whole genome shotgun (WGS) entry which is preliminary data.</text>
</comment>
<evidence type="ECO:0000313" key="6">
    <source>
        <dbReference type="EMBL" id="CAL4796108.1"/>
    </source>
</evidence>
<organism evidence="5">
    <name type="scientific">Cladocopium goreaui</name>
    <dbReference type="NCBI Taxonomy" id="2562237"/>
    <lineage>
        <taxon>Eukaryota</taxon>
        <taxon>Sar</taxon>
        <taxon>Alveolata</taxon>
        <taxon>Dinophyceae</taxon>
        <taxon>Suessiales</taxon>
        <taxon>Symbiodiniaceae</taxon>
        <taxon>Cladocopium</taxon>
    </lineage>
</organism>
<feature type="transmembrane region" description="Helical" evidence="3">
    <location>
        <begin position="459"/>
        <end position="484"/>
    </location>
</feature>
<dbReference type="AlphaFoldDB" id="A0A9P1DEK3"/>
<dbReference type="EMBL" id="CAMXCT010004383">
    <property type="protein sequence ID" value="CAI4008796.1"/>
    <property type="molecule type" value="Genomic_DNA"/>
</dbReference>
<reference evidence="6 7" key="2">
    <citation type="submission" date="2024-05" db="EMBL/GenBank/DDBJ databases">
        <authorList>
            <person name="Chen Y."/>
            <person name="Shah S."/>
            <person name="Dougan E. K."/>
            <person name="Thang M."/>
            <person name="Chan C."/>
        </authorList>
    </citation>
    <scope>NUCLEOTIDE SEQUENCE [LARGE SCALE GENOMIC DNA]</scope>
</reference>
<sequence>MLAIAGGLVFWQENALTSGDPLWWRLAVNSSDLSQWCFRNLQLFLDRDCQVNLPNIVEHRSSAALTRILAWDAPTAFVAFASDCTDALCAPLEPWVAVRLEEPSVVQCFKYEDCQTVVDTTTTTSSALATTSTTVATTTTSSTTVQTSSTSNPFANLFEGGRKLSVPGTLVMERSADFVDWTVVASWNAPQPGKFPRARGSRPLTCASAESSIIEVSFDRKIYFGDGNIEILRGSLPTLRLPARSSPWFKVDASRQRLQVEPQGGALLGSSSACLRIKILDRAILNADGTGYKHDYETCIRDYQPPMFLSSDPVNQETGVDLLPKLQLSFDQVIRLADAPVATLRAKSAPVGGESMPPDQILDLTQATVFKWDRAGIQDAGAIDIYPSELIPQTSYELIILPGVIQDIAGNSWEGGSFLFTTTCGIYGCFQPSTAAPTQDPEPEAQQGDIATRASMGLMAIWLIIVGILTIGCAFGVAVFQLYVRKKVNSSAQVHPIEVKDGVGRSTTQASHASVYSEATEAPKVETGPSVHWNDGPSGPIFGDSGPSAANGSRPQAHWTKSKEAEDIGNSRKVHEEHGPRQPHTDDHVGF</sequence>
<accession>A0A9P1DEK3</accession>
<dbReference type="EMBL" id="CAMXCT020004383">
    <property type="protein sequence ID" value="CAL1162171.1"/>
    <property type="molecule type" value="Genomic_DNA"/>
</dbReference>
<keyword evidence="3" id="KW-0812">Transmembrane</keyword>
<protein>
    <submittedName>
        <fullName evidence="6">SbsA Ig-like domain-containing protein</fullName>
    </submittedName>
</protein>
<dbReference type="Proteomes" id="UP001152797">
    <property type="component" value="Unassembled WGS sequence"/>
</dbReference>
<keyword evidence="3" id="KW-1133">Transmembrane helix</keyword>
<evidence type="ECO:0000259" key="4">
    <source>
        <dbReference type="Pfam" id="PF13205"/>
    </source>
</evidence>
<feature type="non-terminal residue" evidence="5">
    <location>
        <position position="1"/>
    </location>
</feature>
<evidence type="ECO:0000256" key="3">
    <source>
        <dbReference type="SAM" id="Phobius"/>
    </source>
</evidence>
<reference evidence="5" key="1">
    <citation type="submission" date="2022-10" db="EMBL/GenBank/DDBJ databases">
        <authorList>
            <person name="Chen Y."/>
            <person name="Dougan E. K."/>
            <person name="Chan C."/>
            <person name="Rhodes N."/>
            <person name="Thang M."/>
        </authorList>
    </citation>
    <scope>NUCLEOTIDE SEQUENCE</scope>
</reference>
<keyword evidence="1" id="KW-0732">Signal</keyword>
<proteinExistence type="predicted"/>
<feature type="region of interest" description="Disordered" evidence="2">
    <location>
        <begin position="503"/>
        <end position="591"/>
    </location>
</feature>
<feature type="compositionally biased region" description="Polar residues" evidence="2">
    <location>
        <begin position="505"/>
        <end position="514"/>
    </location>
</feature>
<evidence type="ECO:0000313" key="5">
    <source>
        <dbReference type="EMBL" id="CAI4008796.1"/>
    </source>
</evidence>
<evidence type="ECO:0000256" key="1">
    <source>
        <dbReference type="ARBA" id="ARBA00022729"/>
    </source>
</evidence>
<dbReference type="Pfam" id="PF13205">
    <property type="entry name" value="Big_5"/>
    <property type="match status" value="1"/>
</dbReference>
<keyword evidence="3" id="KW-0472">Membrane</keyword>
<keyword evidence="7" id="KW-1185">Reference proteome</keyword>